<dbReference type="InterPro" id="IPR052276">
    <property type="entry name" value="Diphthamide-biosynth_chaperone"/>
</dbReference>
<organism evidence="2 3">
    <name type="scientific">Coptis chinensis</name>
    <dbReference type="NCBI Taxonomy" id="261450"/>
    <lineage>
        <taxon>Eukaryota</taxon>
        <taxon>Viridiplantae</taxon>
        <taxon>Streptophyta</taxon>
        <taxon>Embryophyta</taxon>
        <taxon>Tracheophyta</taxon>
        <taxon>Spermatophyta</taxon>
        <taxon>Magnoliopsida</taxon>
        <taxon>Ranunculales</taxon>
        <taxon>Ranunculaceae</taxon>
        <taxon>Coptidoideae</taxon>
        <taxon>Coptis</taxon>
    </lineage>
</organism>
<accession>A0A835M7N4</accession>
<dbReference type="AlphaFoldDB" id="A0A835M7N4"/>
<dbReference type="SMART" id="SM00271">
    <property type="entry name" value="DnaJ"/>
    <property type="match status" value="1"/>
</dbReference>
<comment type="caution">
    <text evidence="2">The sequence shown here is derived from an EMBL/GenBank/DDBJ whole genome shotgun (WGS) entry which is preliminary data.</text>
</comment>
<dbReference type="EMBL" id="JADFTS010000002">
    <property type="protein sequence ID" value="KAF9622748.1"/>
    <property type="molecule type" value="Genomic_DNA"/>
</dbReference>
<dbReference type="SUPFAM" id="SSF46565">
    <property type="entry name" value="Chaperone J-domain"/>
    <property type="match status" value="1"/>
</dbReference>
<dbReference type="Gene3D" id="1.10.287.110">
    <property type="entry name" value="DnaJ domain"/>
    <property type="match status" value="1"/>
</dbReference>
<dbReference type="PRINTS" id="PR00625">
    <property type="entry name" value="JDOMAIN"/>
</dbReference>
<dbReference type="InterPro" id="IPR036869">
    <property type="entry name" value="J_dom_sf"/>
</dbReference>
<gene>
    <name evidence="2" type="ORF">IFM89_033983</name>
</gene>
<name>A0A835M7N4_9MAGN</name>
<dbReference type="Proteomes" id="UP000631114">
    <property type="component" value="Unassembled WGS sequence"/>
</dbReference>
<proteinExistence type="predicted"/>
<dbReference type="CDD" id="cd06257">
    <property type="entry name" value="DnaJ"/>
    <property type="match status" value="1"/>
</dbReference>
<reference evidence="2 3" key="1">
    <citation type="submission" date="2020-10" db="EMBL/GenBank/DDBJ databases">
        <title>The Coptis chinensis genome and diversification of protoberbering-type alkaloids.</title>
        <authorList>
            <person name="Wang B."/>
            <person name="Shu S."/>
            <person name="Song C."/>
            <person name="Liu Y."/>
        </authorList>
    </citation>
    <scope>NUCLEOTIDE SEQUENCE [LARGE SCALE GENOMIC DNA]</scope>
    <source>
        <strain evidence="2">HL-2020</strain>
        <tissue evidence="2">Leaf</tissue>
    </source>
</reference>
<evidence type="ECO:0000313" key="2">
    <source>
        <dbReference type="EMBL" id="KAF9622748.1"/>
    </source>
</evidence>
<dbReference type="InterPro" id="IPR018253">
    <property type="entry name" value="DnaJ_domain_CS"/>
</dbReference>
<dbReference type="Pfam" id="PF00226">
    <property type="entry name" value="DnaJ"/>
    <property type="match status" value="1"/>
</dbReference>
<evidence type="ECO:0000259" key="1">
    <source>
        <dbReference type="PROSITE" id="PS50076"/>
    </source>
</evidence>
<dbReference type="PROSITE" id="PS50076">
    <property type="entry name" value="DNAJ_2"/>
    <property type="match status" value="1"/>
</dbReference>
<dbReference type="InterPro" id="IPR001623">
    <property type="entry name" value="DnaJ_domain"/>
</dbReference>
<dbReference type="PANTHER" id="PTHR44240:SF10">
    <property type="entry name" value="J DOMAIN-CONTAINING PROTEIN"/>
    <property type="match status" value="1"/>
</dbReference>
<sequence length="165" mass="18448">MSSFSSSSSSHFLGPKISVLNHKSSSSTAPDSIRFKPHRISAVATSTERPTSRYLTFNLNSSPSSLYEVLGLSMGASCQEIKTAYRKLARVCHPDVASMDQKDTSADEFIKIHAAYSTLSDPQKRADYDRKLFNRRSPFSYATSSPIKTSGYTNRRSNWETDQCW</sequence>
<evidence type="ECO:0000313" key="3">
    <source>
        <dbReference type="Proteomes" id="UP000631114"/>
    </source>
</evidence>
<dbReference type="PROSITE" id="PS00636">
    <property type="entry name" value="DNAJ_1"/>
    <property type="match status" value="1"/>
</dbReference>
<feature type="domain" description="J" evidence="1">
    <location>
        <begin position="65"/>
        <end position="132"/>
    </location>
</feature>
<dbReference type="OrthoDB" id="445556at2759"/>
<protein>
    <recommendedName>
        <fullName evidence="1">J domain-containing protein</fullName>
    </recommendedName>
</protein>
<keyword evidence="3" id="KW-1185">Reference proteome</keyword>
<dbReference type="PANTHER" id="PTHR44240">
    <property type="entry name" value="DNAJ DOMAIN (PROKARYOTIC HEAT SHOCK PROTEIN)-RELATED"/>
    <property type="match status" value="1"/>
</dbReference>